<dbReference type="NCBIfam" id="NF040728">
    <property type="entry name" value="MerB_rel_SaoL"/>
    <property type="match status" value="1"/>
</dbReference>
<evidence type="ECO:0000313" key="2">
    <source>
        <dbReference type="Proteomes" id="UP000283975"/>
    </source>
</evidence>
<proteinExistence type="predicted"/>
<gene>
    <name evidence="1" type="ORF">DW839_30095</name>
</gene>
<dbReference type="InterPro" id="IPR053717">
    <property type="entry name" value="MerB_lyase_sf"/>
</dbReference>
<dbReference type="EMBL" id="QSHZ01000055">
    <property type="protein sequence ID" value="RHC47353.1"/>
    <property type="molecule type" value="Genomic_DNA"/>
</dbReference>
<dbReference type="Proteomes" id="UP000283975">
    <property type="component" value="Unassembled WGS sequence"/>
</dbReference>
<dbReference type="SUPFAM" id="SSF160387">
    <property type="entry name" value="NosL/MerB-like"/>
    <property type="match status" value="1"/>
</dbReference>
<evidence type="ECO:0000313" key="1">
    <source>
        <dbReference type="EMBL" id="RHC47353.1"/>
    </source>
</evidence>
<comment type="caution">
    <text evidence="1">The sequence shown here is derived from an EMBL/GenBank/DDBJ whole genome shotgun (WGS) entry which is preliminary data.</text>
</comment>
<dbReference type="AlphaFoldDB" id="A0A414AGX3"/>
<evidence type="ECO:0008006" key="3">
    <source>
        <dbReference type="Google" id="ProtNLM"/>
    </source>
</evidence>
<sequence>MNLGQNIQAKFNEKQNEVRIAIMNFIIDNKRPFHMKQDGYDALEGITLSGRHEFQDILDVLHSRDGFSADEEGNINFIYPVSALPTAHRVSLAGGREFWAMCAIDAIGATFTFHEDTQIHSSCCVCGNDVCVQMKGGECVEHWPKGLYALSFCLEEISNWAGSC</sequence>
<dbReference type="GO" id="GO:0018836">
    <property type="term" value="F:alkylmercury lyase activity"/>
    <property type="evidence" value="ECO:0007669"/>
    <property type="project" value="InterPro"/>
</dbReference>
<name>A0A414AGX3_9FIRM</name>
<dbReference type="Pfam" id="PF03243">
    <property type="entry name" value="MerB"/>
    <property type="match status" value="1"/>
</dbReference>
<dbReference type="Gene3D" id="3.30.450.410">
    <property type="match status" value="1"/>
</dbReference>
<accession>A0A414AGX3</accession>
<dbReference type="InterPro" id="IPR004927">
    <property type="entry name" value="MerB"/>
</dbReference>
<organism evidence="1 2">
    <name type="scientific">Enterocloster bolteae</name>
    <dbReference type="NCBI Taxonomy" id="208479"/>
    <lineage>
        <taxon>Bacteria</taxon>
        <taxon>Bacillati</taxon>
        <taxon>Bacillota</taxon>
        <taxon>Clostridia</taxon>
        <taxon>Lachnospirales</taxon>
        <taxon>Lachnospiraceae</taxon>
        <taxon>Enterocloster</taxon>
    </lineage>
</organism>
<reference evidence="1 2" key="1">
    <citation type="submission" date="2018-08" db="EMBL/GenBank/DDBJ databases">
        <title>A genome reference for cultivated species of the human gut microbiota.</title>
        <authorList>
            <person name="Zou Y."/>
            <person name="Xue W."/>
            <person name="Luo G."/>
        </authorList>
    </citation>
    <scope>NUCLEOTIDE SEQUENCE [LARGE SCALE GENOMIC DNA]</scope>
    <source>
        <strain evidence="1 2">AM35-14</strain>
    </source>
</reference>
<protein>
    <recommendedName>
        <fullName evidence="3">Alkylmercury lyase</fullName>
    </recommendedName>
</protein>